<dbReference type="SUPFAM" id="SSF141868">
    <property type="entry name" value="EAL domain-like"/>
    <property type="match status" value="1"/>
</dbReference>
<dbReference type="CDD" id="cd01948">
    <property type="entry name" value="EAL"/>
    <property type="match status" value="1"/>
</dbReference>
<dbReference type="EMBL" id="LAQU01000078">
    <property type="protein sequence ID" value="KKB61062.1"/>
    <property type="molecule type" value="Genomic_DNA"/>
</dbReference>
<dbReference type="PATRIC" id="fig|28092.6.peg.5986"/>
<gene>
    <name evidence="2" type="ORF">WM40_25360</name>
</gene>
<feature type="non-terminal residue" evidence="2">
    <location>
        <position position="1"/>
    </location>
</feature>
<name>A0A0F5JUT4_9BURK</name>
<dbReference type="InterPro" id="IPR050706">
    <property type="entry name" value="Cyclic-di-GMP_PDE-like"/>
</dbReference>
<dbReference type="STRING" id="28092.WM40_25360"/>
<accession>A0A0F5JUT4</accession>
<dbReference type="GO" id="GO:0071111">
    <property type="term" value="F:cyclic-guanylate-specific phosphodiesterase activity"/>
    <property type="evidence" value="ECO:0007669"/>
    <property type="project" value="InterPro"/>
</dbReference>
<dbReference type="OrthoDB" id="9813903at2"/>
<evidence type="ECO:0000313" key="3">
    <source>
        <dbReference type="Proteomes" id="UP000033618"/>
    </source>
</evidence>
<keyword evidence="3" id="KW-1185">Reference proteome</keyword>
<dbReference type="PANTHER" id="PTHR33121">
    <property type="entry name" value="CYCLIC DI-GMP PHOSPHODIESTERASE PDEF"/>
    <property type="match status" value="1"/>
</dbReference>
<evidence type="ECO:0000313" key="2">
    <source>
        <dbReference type="EMBL" id="KKB61062.1"/>
    </source>
</evidence>
<dbReference type="Gene3D" id="3.20.20.450">
    <property type="entry name" value="EAL domain"/>
    <property type="match status" value="1"/>
</dbReference>
<evidence type="ECO:0000259" key="1">
    <source>
        <dbReference type="PROSITE" id="PS50883"/>
    </source>
</evidence>
<comment type="caution">
    <text evidence="2">The sequence shown here is derived from an EMBL/GenBank/DDBJ whole genome shotgun (WGS) entry which is preliminary data.</text>
</comment>
<protein>
    <recommendedName>
        <fullName evidence="1">EAL domain-containing protein</fullName>
    </recommendedName>
</protein>
<sequence>LHLDVSETLLHDENVTVKSELEALRKTGVKVVLDDFGSGRSSLSCLGNAAIDGIKIDWRLMQQVPSENEASEMLAHLIDLVRARGLSVVIERVETREQVAWLARFGDMTVQGFYFSRPVSAAMLPIATRA</sequence>
<dbReference type="PROSITE" id="PS50883">
    <property type="entry name" value="EAL"/>
    <property type="match status" value="1"/>
</dbReference>
<dbReference type="RefSeq" id="WP_046154389.1">
    <property type="nucleotide sequence ID" value="NZ_LAQU01000078.1"/>
</dbReference>
<reference evidence="2 3" key="1">
    <citation type="submission" date="2015-03" db="EMBL/GenBank/DDBJ databases">
        <title>Draft Genome Sequence of Burkholderia andropogonis type strain ICMP2807, isolated from Sorghum bicolor.</title>
        <authorList>
            <person name="Lopes-Santos L."/>
            <person name="Castro D.B."/>
            <person name="Ottoboni L.M."/>
            <person name="Park D."/>
            <person name="Weirc B.S."/>
            <person name="Destefano S.A."/>
        </authorList>
    </citation>
    <scope>NUCLEOTIDE SEQUENCE [LARGE SCALE GENOMIC DNA]</scope>
    <source>
        <strain evidence="2 3">ICMP2807</strain>
    </source>
</reference>
<dbReference type="PANTHER" id="PTHR33121:SF70">
    <property type="entry name" value="SIGNALING PROTEIN YKOW"/>
    <property type="match status" value="1"/>
</dbReference>
<proteinExistence type="predicted"/>
<dbReference type="Proteomes" id="UP000033618">
    <property type="component" value="Unassembled WGS sequence"/>
</dbReference>
<dbReference type="InterPro" id="IPR035919">
    <property type="entry name" value="EAL_sf"/>
</dbReference>
<dbReference type="SMART" id="SM00052">
    <property type="entry name" value="EAL"/>
    <property type="match status" value="1"/>
</dbReference>
<dbReference type="Pfam" id="PF00563">
    <property type="entry name" value="EAL"/>
    <property type="match status" value="1"/>
</dbReference>
<dbReference type="InterPro" id="IPR001633">
    <property type="entry name" value="EAL_dom"/>
</dbReference>
<organism evidence="2 3">
    <name type="scientific">Robbsia andropogonis</name>
    <dbReference type="NCBI Taxonomy" id="28092"/>
    <lineage>
        <taxon>Bacteria</taxon>
        <taxon>Pseudomonadati</taxon>
        <taxon>Pseudomonadota</taxon>
        <taxon>Betaproteobacteria</taxon>
        <taxon>Burkholderiales</taxon>
        <taxon>Burkholderiaceae</taxon>
        <taxon>Robbsia</taxon>
    </lineage>
</organism>
<feature type="domain" description="EAL" evidence="1">
    <location>
        <begin position="1"/>
        <end position="130"/>
    </location>
</feature>
<dbReference type="AlphaFoldDB" id="A0A0F5JUT4"/>